<dbReference type="OrthoDB" id="3033376at2759"/>
<evidence type="ECO:0000313" key="2">
    <source>
        <dbReference type="EMBL" id="TFK22736.1"/>
    </source>
</evidence>
<feature type="compositionally biased region" description="Basic and acidic residues" evidence="1">
    <location>
        <begin position="60"/>
        <end position="70"/>
    </location>
</feature>
<feature type="compositionally biased region" description="Polar residues" evidence="1">
    <location>
        <begin position="1"/>
        <end position="12"/>
    </location>
</feature>
<feature type="region of interest" description="Disordered" evidence="1">
    <location>
        <begin position="1"/>
        <end position="88"/>
    </location>
</feature>
<feature type="region of interest" description="Disordered" evidence="1">
    <location>
        <begin position="245"/>
        <end position="313"/>
    </location>
</feature>
<reference evidence="2 3" key="1">
    <citation type="journal article" date="2019" name="Nat. Ecol. Evol.">
        <title>Megaphylogeny resolves global patterns of mushroom evolution.</title>
        <authorList>
            <person name="Varga T."/>
            <person name="Krizsan K."/>
            <person name="Foldi C."/>
            <person name="Dima B."/>
            <person name="Sanchez-Garcia M."/>
            <person name="Sanchez-Ramirez S."/>
            <person name="Szollosi G.J."/>
            <person name="Szarkandi J.G."/>
            <person name="Papp V."/>
            <person name="Albert L."/>
            <person name="Andreopoulos W."/>
            <person name="Angelini C."/>
            <person name="Antonin V."/>
            <person name="Barry K.W."/>
            <person name="Bougher N.L."/>
            <person name="Buchanan P."/>
            <person name="Buyck B."/>
            <person name="Bense V."/>
            <person name="Catcheside P."/>
            <person name="Chovatia M."/>
            <person name="Cooper J."/>
            <person name="Damon W."/>
            <person name="Desjardin D."/>
            <person name="Finy P."/>
            <person name="Geml J."/>
            <person name="Haridas S."/>
            <person name="Hughes K."/>
            <person name="Justo A."/>
            <person name="Karasinski D."/>
            <person name="Kautmanova I."/>
            <person name="Kiss B."/>
            <person name="Kocsube S."/>
            <person name="Kotiranta H."/>
            <person name="LaButti K.M."/>
            <person name="Lechner B.E."/>
            <person name="Liimatainen K."/>
            <person name="Lipzen A."/>
            <person name="Lukacs Z."/>
            <person name="Mihaltcheva S."/>
            <person name="Morgado L.N."/>
            <person name="Niskanen T."/>
            <person name="Noordeloos M.E."/>
            <person name="Ohm R.A."/>
            <person name="Ortiz-Santana B."/>
            <person name="Ovrebo C."/>
            <person name="Racz N."/>
            <person name="Riley R."/>
            <person name="Savchenko A."/>
            <person name="Shiryaev A."/>
            <person name="Soop K."/>
            <person name="Spirin V."/>
            <person name="Szebenyi C."/>
            <person name="Tomsovsky M."/>
            <person name="Tulloss R.E."/>
            <person name="Uehling J."/>
            <person name="Grigoriev I.V."/>
            <person name="Vagvolgyi C."/>
            <person name="Papp T."/>
            <person name="Martin F.M."/>
            <person name="Miettinen O."/>
            <person name="Hibbett D.S."/>
            <person name="Nagy L.G."/>
        </authorList>
    </citation>
    <scope>NUCLEOTIDE SEQUENCE [LARGE SCALE GENOMIC DNA]</scope>
    <source>
        <strain evidence="2 3">CBS 121175</strain>
    </source>
</reference>
<feature type="compositionally biased region" description="Low complexity" evidence="1">
    <location>
        <begin position="331"/>
        <end position="356"/>
    </location>
</feature>
<name>A0A5C3KQT4_COPMA</name>
<proteinExistence type="predicted"/>
<protein>
    <submittedName>
        <fullName evidence="2">Uncharacterized protein</fullName>
    </submittedName>
</protein>
<feature type="region of interest" description="Disordered" evidence="1">
    <location>
        <begin position="536"/>
        <end position="566"/>
    </location>
</feature>
<evidence type="ECO:0000313" key="3">
    <source>
        <dbReference type="Proteomes" id="UP000307440"/>
    </source>
</evidence>
<dbReference type="AlphaFoldDB" id="A0A5C3KQT4"/>
<feature type="compositionally biased region" description="Polar residues" evidence="1">
    <location>
        <begin position="593"/>
        <end position="606"/>
    </location>
</feature>
<evidence type="ECO:0000256" key="1">
    <source>
        <dbReference type="SAM" id="MobiDB-lite"/>
    </source>
</evidence>
<feature type="compositionally biased region" description="Polar residues" evidence="1">
    <location>
        <begin position="427"/>
        <end position="443"/>
    </location>
</feature>
<feature type="compositionally biased region" description="Polar residues" evidence="1">
    <location>
        <begin position="272"/>
        <end position="286"/>
    </location>
</feature>
<dbReference type="Proteomes" id="UP000307440">
    <property type="component" value="Unassembled WGS sequence"/>
</dbReference>
<feature type="compositionally biased region" description="Low complexity" evidence="1">
    <location>
        <begin position="542"/>
        <end position="551"/>
    </location>
</feature>
<feature type="region of interest" description="Disordered" evidence="1">
    <location>
        <begin position="331"/>
        <end position="359"/>
    </location>
</feature>
<keyword evidence="3" id="KW-1185">Reference proteome</keyword>
<feature type="compositionally biased region" description="Low complexity" evidence="1">
    <location>
        <begin position="291"/>
        <end position="304"/>
    </location>
</feature>
<accession>A0A5C3KQT4</accession>
<organism evidence="2 3">
    <name type="scientific">Coprinopsis marcescibilis</name>
    <name type="common">Agaric fungus</name>
    <name type="synonym">Psathyrella marcescibilis</name>
    <dbReference type="NCBI Taxonomy" id="230819"/>
    <lineage>
        <taxon>Eukaryota</taxon>
        <taxon>Fungi</taxon>
        <taxon>Dikarya</taxon>
        <taxon>Basidiomycota</taxon>
        <taxon>Agaricomycotina</taxon>
        <taxon>Agaricomycetes</taxon>
        <taxon>Agaricomycetidae</taxon>
        <taxon>Agaricales</taxon>
        <taxon>Agaricineae</taxon>
        <taxon>Psathyrellaceae</taxon>
        <taxon>Coprinopsis</taxon>
    </lineage>
</organism>
<dbReference type="EMBL" id="ML210233">
    <property type="protein sequence ID" value="TFK22736.1"/>
    <property type="molecule type" value="Genomic_DNA"/>
</dbReference>
<feature type="region of interest" description="Disordered" evidence="1">
    <location>
        <begin position="592"/>
        <end position="622"/>
    </location>
</feature>
<gene>
    <name evidence="2" type="ORF">FA15DRAFT_500883</name>
</gene>
<feature type="region of interest" description="Disordered" evidence="1">
    <location>
        <begin position="426"/>
        <end position="452"/>
    </location>
</feature>
<sequence length="797" mass="84478">MTTPSVLASSSPNRKRALQESTNMSRPLVSTIVQAIELKNPPPLDTSTSTLPRQKVSSFSRDDNRRRDSDELFPLPLGSRFSQGRNNPSSFVAATASASPVTSPLAMSSLPVAHRPPSPTTMHDTQIRLLERAISILKTHAFEAASNLSKLRSLTVTPASDESDVNSPRFKALQRKRWLEERRELDAHRALWGACQHVEALVNRDAMFFQEESKAAERKKKWLEKEAEKDVRGGFFPSDYEARTETPLYPLSSGTRRRRPRELSASPADQELATSTSQHPHTAISTDSEHPSIPTTAPASPPSTNQSTRVHKHSRILPLALASMADPVALQPRPRTQQTQNRVSSTSSSGSSSDGGVLRTPAGMVYQALEPMVVREESEVDDDVRMRGVPSGTVTIYRSTVATSHSADSLDDEAGDVTVDQADGSDVNATQKTKSQHPTANRQSKSKSKSKIKVDVDVPVAMPSYVADLLSGFDAESPVDGAGLVLMSSADLDAISNARTSSGSVASGKEGVVVPPARFSTGSAMGSIGGALAEMGLGGIGSPTPSSSSAHGHAEPQSPPSSPATKKLLRKIPSKNRFSGFFASGGKRASVVSPPSSFAQQGQSQHHPYPYPSQALATRSSQVPSRLGSSIDLIRVIPEDRPFSLELELGLEELRMSLDSGARASSEGGSQVHDIPGPLKRLSGSAVRSANSSQSSIASARGQSLDYTALYTHAPATPTKMIHVTSAPPDTPSFNLKVGGGAGSSAVSPTTKAASVGRRSESSLDVGLLKPAGAVADTPGKGGLGRKLRKKISALRF</sequence>